<gene>
    <name evidence="1" type="ORF">ADIAG_00663</name>
</gene>
<organism evidence="1 2">
    <name type="scientific">Paeniglutamicibacter gangotriensis Lz1y</name>
    <dbReference type="NCBI Taxonomy" id="1276920"/>
    <lineage>
        <taxon>Bacteria</taxon>
        <taxon>Bacillati</taxon>
        <taxon>Actinomycetota</taxon>
        <taxon>Actinomycetes</taxon>
        <taxon>Micrococcales</taxon>
        <taxon>Micrococcaceae</taxon>
        <taxon>Paeniglutamicibacter</taxon>
    </lineage>
</organism>
<proteinExistence type="predicted"/>
<accession>M7NLZ5</accession>
<keyword evidence="2" id="KW-1185">Reference proteome</keyword>
<comment type="caution">
    <text evidence="1">The sequence shown here is derived from an EMBL/GenBank/DDBJ whole genome shotgun (WGS) entry which is preliminary data.</text>
</comment>
<reference evidence="1 2" key="1">
    <citation type="journal article" date="2013" name="Genome Announc.">
        <title>Draft Genome Sequence of Arthrobacter gangotriensis Strain Lz1yT, Isolated from a Penguin Rookery Soil Sample Collected in Antarctica, near the Indian Station Dakshin Gangotri.</title>
        <authorList>
            <person name="Shivaji S."/>
            <person name="Ara S."/>
            <person name="Bandi S."/>
            <person name="Singh A."/>
            <person name="Kumar Pinnaka A."/>
        </authorList>
    </citation>
    <scope>NUCLEOTIDE SEQUENCE [LARGE SCALE GENOMIC DNA]</scope>
    <source>
        <strain evidence="1 2">Lz1y</strain>
    </source>
</reference>
<name>M7NLZ5_9MICC</name>
<evidence type="ECO:0008006" key="3">
    <source>
        <dbReference type="Google" id="ProtNLM"/>
    </source>
</evidence>
<protein>
    <recommendedName>
        <fullName evidence="3">CD-NTase-associated protein 12/Pycsar effector protein TIR domain-containing protein</fullName>
    </recommendedName>
</protein>
<dbReference type="eggNOG" id="ENOG502ZASB">
    <property type="taxonomic scope" value="Bacteria"/>
</dbReference>
<evidence type="ECO:0000313" key="2">
    <source>
        <dbReference type="Proteomes" id="UP000012015"/>
    </source>
</evidence>
<dbReference type="EMBL" id="AOCK01000002">
    <property type="protein sequence ID" value="EMQ99563.1"/>
    <property type="molecule type" value="Genomic_DNA"/>
</dbReference>
<sequence>MVELLKNQLGWEVSAVVTLPLPNDPRRSEKIEAAATVHTKEIETLNALGKLGDIGHVRHLENDLMRFLEDHPEPSRNVFIMMRFSDTPQMKQIHDAIVAGLAEHGMNAVRADDRDYTGELWSNIEVYLTGCQYGIAVFEDIELRDFNPNVSLELGYLMGRGKRTLLLKEKRLPKIPSDVVHRLYKEFDGYDIENSIRREVGQWISRDLRLQF</sequence>
<dbReference type="PATRIC" id="fig|1276920.7.peg.666"/>
<dbReference type="Proteomes" id="UP000012015">
    <property type="component" value="Unassembled WGS sequence"/>
</dbReference>
<evidence type="ECO:0000313" key="1">
    <source>
        <dbReference type="EMBL" id="EMQ99563.1"/>
    </source>
</evidence>
<dbReference type="AlphaFoldDB" id="M7NLZ5"/>